<gene>
    <name evidence="7" type="ORF">LCGC14_0471060</name>
</gene>
<protein>
    <recommendedName>
        <fullName evidence="8">Transcriptional repressor</fullName>
    </recommendedName>
</protein>
<accession>A0A0F9UZ44</accession>
<dbReference type="Gene3D" id="3.30.1490.190">
    <property type="match status" value="1"/>
</dbReference>
<dbReference type="GO" id="GO:1900376">
    <property type="term" value="P:regulation of secondary metabolite biosynthetic process"/>
    <property type="evidence" value="ECO:0007669"/>
    <property type="project" value="TreeGrafter"/>
</dbReference>
<evidence type="ECO:0000256" key="2">
    <source>
        <dbReference type="ARBA" id="ARBA00022491"/>
    </source>
</evidence>
<evidence type="ECO:0000256" key="4">
    <source>
        <dbReference type="ARBA" id="ARBA00023015"/>
    </source>
</evidence>
<dbReference type="SUPFAM" id="SSF46785">
    <property type="entry name" value="Winged helix' DNA-binding domain"/>
    <property type="match status" value="1"/>
</dbReference>
<evidence type="ECO:0000313" key="7">
    <source>
        <dbReference type="EMBL" id="KKN66501.1"/>
    </source>
</evidence>
<dbReference type="GO" id="GO:0045892">
    <property type="term" value="P:negative regulation of DNA-templated transcription"/>
    <property type="evidence" value="ECO:0007669"/>
    <property type="project" value="TreeGrafter"/>
</dbReference>
<dbReference type="InterPro" id="IPR036388">
    <property type="entry name" value="WH-like_DNA-bd_sf"/>
</dbReference>
<evidence type="ECO:0008006" key="8">
    <source>
        <dbReference type="Google" id="ProtNLM"/>
    </source>
</evidence>
<sequence length="155" mass="17606">MSLNETELNNIIHQAEHSCVESGGRLTVKRKNILIALLSADMPQSAYEIADYYKEAFKETIPVMSVYRMLEFLMKESLVHKLSSTNKYVACSHIACNHVHEVPQFLICDQCHHVREVGVKKDIIDALQNSVENANFYLNSPELELHGVCNDCRQG</sequence>
<keyword evidence="6" id="KW-0804">Transcription</keyword>
<reference evidence="7" key="1">
    <citation type="journal article" date="2015" name="Nature">
        <title>Complex archaea that bridge the gap between prokaryotes and eukaryotes.</title>
        <authorList>
            <person name="Spang A."/>
            <person name="Saw J.H."/>
            <person name="Jorgensen S.L."/>
            <person name="Zaremba-Niedzwiedzka K."/>
            <person name="Martijn J."/>
            <person name="Lind A.E."/>
            <person name="van Eijk R."/>
            <person name="Schleper C."/>
            <person name="Guy L."/>
            <person name="Ettema T.J."/>
        </authorList>
    </citation>
    <scope>NUCLEOTIDE SEQUENCE</scope>
</reference>
<evidence type="ECO:0000256" key="3">
    <source>
        <dbReference type="ARBA" id="ARBA00022833"/>
    </source>
</evidence>
<keyword evidence="5" id="KW-0238">DNA-binding</keyword>
<name>A0A0F9UZ44_9ZZZZ</name>
<dbReference type="GO" id="GO:0000976">
    <property type="term" value="F:transcription cis-regulatory region binding"/>
    <property type="evidence" value="ECO:0007669"/>
    <property type="project" value="TreeGrafter"/>
</dbReference>
<comment type="similarity">
    <text evidence="1">Belongs to the Fur family.</text>
</comment>
<dbReference type="EMBL" id="LAZR01000499">
    <property type="protein sequence ID" value="KKN66501.1"/>
    <property type="molecule type" value="Genomic_DNA"/>
</dbReference>
<dbReference type="InterPro" id="IPR043135">
    <property type="entry name" value="Fur_C"/>
</dbReference>
<dbReference type="GO" id="GO:0005829">
    <property type="term" value="C:cytosol"/>
    <property type="evidence" value="ECO:0007669"/>
    <property type="project" value="TreeGrafter"/>
</dbReference>
<dbReference type="PANTHER" id="PTHR33202">
    <property type="entry name" value="ZINC UPTAKE REGULATION PROTEIN"/>
    <property type="match status" value="1"/>
</dbReference>
<dbReference type="InterPro" id="IPR002481">
    <property type="entry name" value="FUR"/>
</dbReference>
<keyword evidence="3" id="KW-0862">Zinc</keyword>
<dbReference type="AlphaFoldDB" id="A0A0F9UZ44"/>
<proteinExistence type="inferred from homology"/>
<dbReference type="Pfam" id="PF01475">
    <property type="entry name" value="FUR"/>
    <property type="match status" value="1"/>
</dbReference>
<dbReference type="GO" id="GO:0008270">
    <property type="term" value="F:zinc ion binding"/>
    <property type="evidence" value="ECO:0007669"/>
    <property type="project" value="TreeGrafter"/>
</dbReference>
<keyword evidence="2" id="KW-0678">Repressor</keyword>
<evidence type="ECO:0000256" key="5">
    <source>
        <dbReference type="ARBA" id="ARBA00023125"/>
    </source>
</evidence>
<dbReference type="GO" id="GO:0003700">
    <property type="term" value="F:DNA-binding transcription factor activity"/>
    <property type="evidence" value="ECO:0007669"/>
    <property type="project" value="InterPro"/>
</dbReference>
<evidence type="ECO:0000256" key="6">
    <source>
        <dbReference type="ARBA" id="ARBA00023163"/>
    </source>
</evidence>
<comment type="caution">
    <text evidence="7">The sequence shown here is derived from an EMBL/GenBank/DDBJ whole genome shotgun (WGS) entry which is preliminary data.</text>
</comment>
<evidence type="ECO:0000256" key="1">
    <source>
        <dbReference type="ARBA" id="ARBA00007957"/>
    </source>
</evidence>
<dbReference type="Gene3D" id="1.10.10.10">
    <property type="entry name" value="Winged helix-like DNA-binding domain superfamily/Winged helix DNA-binding domain"/>
    <property type="match status" value="1"/>
</dbReference>
<organism evidence="7">
    <name type="scientific">marine sediment metagenome</name>
    <dbReference type="NCBI Taxonomy" id="412755"/>
    <lineage>
        <taxon>unclassified sequences</taxon>
        <taxon>metagenomes</taxon>
        <taxon>ecological metagenomes</taxon>
    </lineage>
</organism>
<dbReference type="InterPro" id="IPR036390">
    <property type="entry name" value="WH_DNA-bd_sf"/>
</dbReference>
<keyword evidence="4" id="KW-0805">Transcription regulation</keyword>
<dbReference type="PANTHER" id="PTHR33202:SF6">
    <property type="entry name" value="ZINC UPTAKE REGULATION PROTEIN"/>
    <property type="match status" value="1"/>
</dbReference>